<keyword evidence="2" id="KW-1185">Reference proteome</keyword>
<comment type="caution">
    <text evidence="1">The sequence shown here is derived from an EMBL/GenBank/DDBJ whole genome shotgun (WGS) entry which is preliminary data.</text>
</comment>
<gene>
    <name evidence="1" type="ORF">ACJDUH_01685</name>
</gene>
<dbReference type="SUPFAM" id="SSF53474">
    <property type="entry name" value="alpha/beta-Hydrolases"/>
    <property type="match status" value="1"/>
</dbReference>
<evidence type="ECO:0000313" key="1">
    <source>
        <dbReference type="EMBL" id="MFL0266796.1"/>
    </source>
</evidence>
<evidence type="ECO:0000313" key="2">
    <source>
        <dbReference type="Proteomes" id="UP001623661"/>
    </source>
</evidence>
<sequence length="44" mass="4930">MLESNITMAQKIEINGTGHLPNLDKPDEFNKIVLEFLLSSKEGN</sequence>
<organism evidence="1 2">
    <name type="scientific">Candidatus Clostridium radicumherbarum</name>
    <dbReference type="NCBI Taxonomy" id="3381662"/>
    <lineage>
        <taxon>Bacteria</taxon>
        <taxon>Bacillati</taxon>
        <taxon>Bacillota</taxon>
        <taxon>Clostridia</taxon>
        <taxon>Eubacteriales</taxon>
        <taxon>Clostridiaceae</taxon>
        <taxon>Clostridium</taxon>
    </lineage>
</organism>
<dbReference type="Gene3D" id="3.40.50.1820">
    <property type="entry name" value="alpha/beta hydrolase"/>
    <property type="match status" value="1"/>
</dbReference>
<protein>
    <submittedName>
        <fullName evidence="1">Alpha/beta fold hydrolase</fullName>
    </submittedName>
</protein>
<dbReference type="EMBL" id="JBJHZY010000001">
    <property type="protein sequence ID" value="MFL0266796.1"/>
    <property type="molecule type" value="Genomic_DNA"/>
</dbReference>
<reference evidence="1 2" key="1">
    <citation type="submission" date="2024-11" db="EMBL/GenBank/DDBJ databases">
        <authorList>
            <person name="Heng Y.C."/>
            <person name="Lim A.C.H."/>
            <person name="Lee J.K.Y."/>
            <person name="Kittelmann S."/>
        </authorList>
    </citation>
    <scope>NUCLEOTIDE SEQUENCE [LARGE SCALE GENOMIC DNA]</scope>
    <source>
        <strain evidence="1 2">WILCCON 0202</strain>
    </source>
</reference>
<accession>A0ABW8TM80</accession>
<dbReference type="Proteomes" id="UP001623661">
    <property type="component" value="Unassembled WGS sequence"/>
</dbReference>
<dbReference type="InterPro" id="IPR029058">
    <property type="entry name" value="AB_hydrolase_fold"/>
</dbReference>
<proteinExistence type="predicted"/>
<keyword evidence="1" id="KW-0378">Hydrolase</keyword>
<dbReference type="GO" id="GO:0016787">
    <property type="term" value="F:hydrolase activity"/>
    <property type="evidence" value="ECO:0007669"/>
    <property type="project" value="UniProtKB-KW"/>
</dbReference>
<name>A0ABW8TM80_9CLOT</name>